<evidence type="ECO:0000256" key="1">
    <source>
        <dbReference type="SAM" id="Phobius"/>
    </source>
</evidence>
<dbReference type="AlphaFoldDB" id="A0A1Y2K5K7"/>
<evidence type="ECO:0000313" key="3">
    <source>
        <dbReference type="EMBL" id="OSM04909.1"/>
    </source>
</evidence>
<protein>
    <submittedName>
        <fullName evidence="3">Putative cytoplasmic membrane protein</fullName>
    </submittedName>
</protein>
<feature type="domain" description="DUF8201" evidence="2">
    <location>
        <begin position="14"/>
        <end position="466"/>
    </location>
</feature>
<feature type="transmembrane region" description="Helical" evidence="1">
    <location>
        <begin position="105"/>
        <end position="122"/>
    </location>
</feature>
<dbReference type="OrthoDB" id="344987at2"/>
<keyword evidence="4" id="KW-1185">Reference proteome</keyword>
<evidence type="ECO:0000259" key="2">
    <source>
        <dbReference type="Pfam" id="PF26626"/>
    </source>
</evidence>
<dbReference type="EMBL" id="LVJN01000018">
    <property type="protein sequence ID" value="OSM04909.1"/>
    <property type="molecule type" value="Genomic_DNA"/>
</dbReference>
<keyword evidence="1" id="KW-0812">Transmembrane</keyword>
<keyword evidence="1" id="KW-0472">Membrane</keyword>
<evidence type="ECO:0000313" key="4">
    <source>
        <dbReference type="Proteomes" id="UP000194003"/>
    </source>
</evidence>
<feature type="transmembrane region" description="Helical" evidence="1">
    <location>
        <begin position="47"/>
        <end position="69"/>
    </location>
</feature>
<dbReference type="InterPro" id="IPR058514">
    <property type="entry name" value="DUF8201"/>
</dbReference>
<dbReference type="Proteomes" id="UP000194003">
    <property type="component" value="Unassembled WGS sequence"/>
</dbReference>
<feature type="transmembrane region" description="Helical" evidence="1">
    <location>
        <begin position="492"/>
        <end position="510"/>
    </location>
</feature>
<feature type="transmembrane region" description="Helical" evidence="1">
    <location>
        <begin position="438"/>
        <end position="456"/>
    </location>
</feature>
<feature type="transmembrane region" description="Helical" evidence="1">
    <location>
        <begin position="186"/>
        <end position="204"/>
    </location>
</feature>
<proteinExistence type="predicted"/>
<feature type="transmembrane region" description="Helical" evidence="1">
    <location>
        <begin position="411"/>
        <end position="429"/>
    </location>
</feature>
<feature type="transmembrane region" description="Helical" evidence="1">
    <location>
        <begin position="12"/>
        <end position="35"/>
    </location>
</feature>
<keyword evidence="1" id="KW-1133">Transmembrane helix</keyword>
<dbReference type="Pfam" id="PF26626">
    <property type="entry name" value="DUF8201"/>
    <property type="match status" value="1"/>
</dbReference>
<dbReference type="NCBIfam" id="NF047510">
    <property type="entry name" value="LIC_10190_fam"/>
    <property type="match status" value="1"/>
</dbReference>
<feature type="transmembrane region" description="Helical" evidence="1">
    <location>
        <begin position="462"/>
        <end position="480"/>
    </location>
</feature>
<reference evidence="3 4" key="1">
    <citation type="journal article" date="2016" name="BMC Genomics">
        <title>Combined genomic and structural analyses of a cultured magnetotactic bacterium reveals its niche adaptation to a dynamic environment.</title>
        <authorList>
            <person name="Araujo A.C."/>
            <person name="Morillo V."/>
            <person name="Cypriano J."/>
            <person name="Teixeira L.C."/>
            <person name="Leao P."/>
            <person name="Lyra S."/>
            <person name="Almeida L.G."/>
            <person name="Bazylinski D.A."/>
            <person name="Vasconcellos A.T."/>
            <person name="Abreu F."/>
            <person name="Lins U."/>
        </authorList>
    </citation>
    <scope>NUCLEOTIDE SEQUENCE [LARGE SCALE GENOMIC DNA]</scope>
    <source>
        <strain evidence="3 4">IT-1</strain>
    </source>
</reference>
<gene>
    <name evidence="3" type="ORF">MAIT1_03017</name>
</gene>
<dbReference type="InterPro" id="IPR058065">
    <property type="entry name" value="LIC_10190-like"/>
</dbReference>
<feature type="transmembrane region" description="Helical" evidence="1">
    <location>
        <begin position="75"/>
        <end position="93"/>
    </location>
</feature>
<dbReference type="RefSeq" id="WP_085441557.1">
    <property type="nucleotide sequence ID" value="NZ_LVJN01000018.1"/>
</dbReference>
<organism evidence="3 4">
    <name type="scientific">Magnetofaba australis IT-1</name>
    <dbReference type="NCBI Taxonomy" id="1434232"/>
    <lineage>
        <taxon>Bacteria</taxon>
        <taxon>Pseudomonadati</taxon>
        <taxon>Pseudomonadota</taxon>
        <taxon>Magnetococcia</taxon>
        <taxon>Magnetococcales</taxon>
        <taxon>Magnetococcaceae</taxon>
        <taxon>Magnetofaba</taxon>
    </lineage>
</organism>
<sequence>MAIGSEEGVMLLSMAALLLQWALGYALVAGVGLPVARRLAWRGGVELCSAAFWSGFALLIAALSVWHLWLPVNGWAIALAAAWGGFGLWRDALKRSWRGWRGPSPGAWALGALLLLYLLFLANRALSGIVTPDAFDYQLPLLRWTQDYAIIPGLSNLNLRAGLNHSYYLFLALFDLPGSPFGAHNIVPGLMMGALMLQLSAAALRVWRRVGRRSDVMATLLLAPMLFQSLYFLSSPSNDAPVFFLALLLALHSARVLLGEIPRQLLSMQIGWILALAVTAISCKMTVALFLGLLSVALLLRLARAQRIPLARKAWVVVPAGLLAALWMGRGMILNGYPLAPLTVGAVGEISWRVPHDYMTFAMAWHKAWTRNPHVSSPDQDVQDWSWLKPWWKRLISASASRYNFPNYHDFSALILLPLLLAAALALRWRRLWRGCRFAAWALLFASGAALAHWFLNGPLPRYMGAMAWALPALLTAALVGGAPRSRLRARGVVLAALALGVACMGMKLSHPTVWPLVPPPPGFGAEPLVRDKPYMTVRTDQGAVVNMPRYNQVCEGVPHPCSATIHPWLAQRDPNTLQAGFVLRPPAGLTWADDPIGRPYFYKSFESLLQIWSSENAESRRH</sequence>
<feature type="transmembrane region" description="Helical" evidence="1">
    <location>
        <begin position="315"/>
        <end position="333"/>
    </location>
</feature>
<comment type="caution">
    <text evidence="3">The sequence shown here is derived from an EMBL/GenBank/DDBJ whole genome shotgun (WGS) entry which is preliminary data.</text>
</comment>
<feature type="transmembrane region" description="Helical" evidence="1">
    <location>
        <begin position="216"/>
        <end position="234"/>
    </location>
</feature>
<name>A0A1Y2K5K7_9PROT</name>
<accession>A0A1Y2K5K7</accession>